<reference evidence="3" key="1">
    <citation type="submission" date="2019-11" db="EMBL/GenBank/DDBJ databases">
        <title>Complete genome sequence of Corynebacterium kalinowskii 1959, a novel Corynebacterium species isolated from soil of a small paddock in Vilsendorf, Germany.</title>
        <authorList>
            <person name="Schaffert L."/>
            <person name="Ruwe M."/>
            <person name="Milse J."/>
            <person name="Hanuschka K."/>
            <person name="Ortseifen V."/>
            <person name="Droste J."/>
            <person name="Brandt D."/>
            <person name="Schlueter L."/>
            <person name="Kutter Y."/>
            <person name="Vinke S."/>
            <person name="Viehoefer P."/>
            <person name="Jacob L."/>
            <person name="Luebke N.-C."/>
            <person name="Schulte-Berndt E."/>
            <person name="Hain C."/>
            <person name="Linder M."/>
            <person name="Schmidt P."/>
            <person name="Wollenschlaeger L."/>
            <person name="Luttermann T."/>
            <person name="Thieme E."/>
            <person name="Hassa J."/>
            <person name="Haak M."/>
            <person name="Wittchen M."/>
            <person name="Mentz A."/>
            <person name="Persicke M."/>
            <person name="Busche T."/>
            <person name="Ruckert C."/>
        </authorList>
    </citation>
    <scope>NUCLEOTIDE SEQUENCE [LARGE SCALE GENOMIC DNA]</scope>
    <source>
        <strain evidence="3">1959</strain>
    </source>
</reference>
<feature type="transmembrane region" description="Helical" evidence="1">
    <location>
        <begin position="55"/>
        <end position="75"/>
    </location>
</feature>
<dbReference type="InterPro" id="IPR025962">
    <property type="entry name" value="SdpI/YhfL"/>
</dbReference>
<evidence type="ECO:0000313" key="3">
    <source>
        <dbReference type="Proteomes" id="UP000427071"/>
    </source>
</evidence>
<keyword evidence="1" id="KW-1133">Transmembrane helix</keyword>
<evidence type="ECO:0000256" key="1">
    <source>
        <dbReference type="SAM" id="Phobius"/>
    </source>
</evidence>
<gene>
    <name evidence="2" type="ORF">CKALI_05130</name>
</gene>
<protein>
    <recommendedName>
        <fullName evidence="4">SdpI family protein</fullName>
    </recommendedName>
</protein>
<evidence type="ECO:0008006" key="4">
    <source>
        <dbReference type="Google" id="ProtNLM"/>
    </source>
</evidence>
<evidence type="ECO:0000313" key="2">
    <source>
        <dbReference type="EMBL" id="QGU01900.1"/>
    </source>
</evidence>
<keyword evidence="1" id="KW-0812">Transmembrane</keyword>
<dbReference type="EMBL" id="CP046452">
    <property type="protein sequence ID" value="QGU01900.1"/>
    <property type="molecule type" value="Genomic_DNA"/>
</dbReference>
<feature type="transmembrane region" description="Helical" evidence="1">
    <location>
        <begin position="82"/>
        <end position="100"/>
    </location>
</feature>
<dbReference type="RefSeq" id="WP_156192271.1">
    <property type="nucleotide sequence ID" value="NZ_CP046452.1"/>
</dbReference>
<proteinExistence type="predicted"/>
<sequence>MIFMTVTLTLFGLLFLFMGLVAPRGDYRKFPGINTPTTTASKGAWQAAHRTVSTINVFIAIYFFGALGALWLASFQITGRTFFAILMVGLLMFVPVILVGNRAAQQYLDGEGR</sequence>
<organism evidence="2 3">
    <name type="scientific">Corynebacterium kalinowskii</name>
    <dbReference type="NCBI Taxonomy" id="2675216"/>
    <lineage>
        <taxon>Bacteria</taxon>
        <taxon>Bacillati</taxon>
        <taxon>Actinomycetota</taxon>
        <taxon>Actinomycetes</taxon>
        <taxon>Mycobacteriales</taxon>
        <taxon>Corynebacteriaceae</taxon>
        <taxon>Corynebacterium</taxon>
    </lineage>
</organism>
<accession>A0A6B8VX90</accession>
<dbReference type="Proteomes" id="UP000427071">
    <property type="component" value="Chromosome"/>
</dbReference>
<dbReference type="AlphaFoldDB" id="A0A6B8VX90"/>
<keyword evidence="3" id="KW-1185">Reference proteome</keyword>
<dbReference type="Pfam" id="PF13630">
    <property type="entry name" value="SdpI"/>
    <property type="match status" value="1"/>
</dbReference>
<dbReference type="KEGG" id="ckw:CKALI_05130"/>
<name>A0A6B8VX90_9CORY</name>
<keyword evidence="1" id="KW-0472">Membrane</keyword>